<reference evidence="5" key="1">
    <citation type="submission" date="2020-11" db="EMBL/GenBank/DDBJ databases">
        <title>Isolation and identification of active actinomycetes.</title>
        <authorList>
            <person name="Sun X."/>
        </authorList>
    </citation>
    <scope>NUCLEOTIDE SEQUENCE</scope>
    <source>
        <strain evidence="5">NEAU-A11</strain>
    </source>
</reference>
<dbReference type="GO" id="GO:0032025">
    <property type="term" value="P:response to cobalt ion"/>
    <property type="evidence" value="ECO:0007669"/>
    <property type="project" value="TreeGrafter"/>
</dbReference>
<feature type="signal peptide" evidence="3">
    <location>
        <begin position="1"/>
        <end position="28"/>
    </location>
</feature>
<keyword evidence="2" id="KW-0472">Membrane</keyword>
<dbReference type="InterPro" id="IPR002395">
    <property type="entry name" value="Kininogen"/>
</dbReference>
<dbReference type="PANTHER" id="PTHR40659:SF1">
    <property type="entry name" value="NICKEL_COBALT EFFLUX SYSTEM RCNA"/>
    <property type="match status" value="1"/>
</dbReference>
<feature type="transmembrane region" description="Helical" evidence="2">
    <location>
        <begin position="292"/>
        <end position="314"/>
    </location>
</feature>
<evidence type="ECO:0000313" key="6">
    <source>
        <dbReference type="Proteomes" id="UP000598146"/>
    </source>
</evidence>
<evidence type="ECO:0000256" key="3">
    <source>
        <dbReference type="SAM" id="SignalP"/>
    </source>
</evidence>
<keyword evidence="2" id="KW-0812">Transmembrane</keyword>
<dbReference type="RefSeq" id="WP_196415719.1">
    <property type="nucleotide sequence ID" value="NZ_JADQTO010000009.1"/>
</dbReference>
<dbReference type="GO" id="GO:0005886">
    <property type="term" value="C:plasma membrane"/>
    <property type="evidence" value="ECO:0007669"/>
    <property type="project" value="UniProtKB-SubCell"/>
</dbReference>
<protein>
    <submittedName>
        <fullName evidence="5">Sulfite exporter TauE/SafE family protein</fullName>
    </submittedName>
</protein>
<dbReference type="GO" id="GO:0015099">
    <property type="term" value="F:nickel cation transmembrane transporter activity"/>
    <property type="evidence" value="ECO:0007669"/>
    <property type="project" value="TreeGrafter"/>
</dbReference>
<feature type="transmembrane region" description="Helical" evidence="2">
    <location>
        <begin position="326"/>
        <end position="346"/>
    </location>
</feature>
<keyword evidence="3" id="KW-0732">Signal</keyword>
<keyword evidence="2" id="KW-1133">Transmembrane helix</keyword>
<dbReference type="Pfam" id="PF13386">
    <property type="entry name" value="DsbD_2"/>
    <property type="match status" value="1"/>
</dbReference>
<name>A0A931C5U4_9ACTN</name>
<accession>A0A931C5U4</accession>
<feature type="compositionally biased region" description="Basic residues" evidence="1">
    <location>
        <begin position="355"/>
        <end position="381"/>
    </location>
</feature>
<evidence type="ECO:0000256" key="1">
    <source>
        <dbReference type="SAM" id="MobiDB-lite"/>
    </source>
</evidence>
<dbReference type="PRINTS" id="PR00334">
    <property type="entry name" value="KININOGEN"/>
</dbReference>
<feature type="compositionally biased region" description="Basic and acidic residues" evidence="1">
    <location>
        <begin position="422"/>
        <end position="442"/>
    </location>
</feature>
<feature type="region of interest" description="Disordered" evidence="1">
    <location>
        <begin position="355"/>
        <end position="451"/>
    </location>
</feature>
<gene>
    <name evidence="5" type="ORF">I4J89_21110</name>
</gene>
<feature type="compositionally biased region" description="Basic and acidic residues" evidence="1">
    <location>
        <begin position="382"/>
        <end position="414"/>
    </location>
</feature>
<dbReference type="GO" id="GO:0046583">
    <property type="term" value="F:monoatomic cation efflux transmembrane transporter activity"/>
    <property type="evidence" value="ECO:0007669"/>
    <property type="project" value="TreeGrafter"/>
</dbReference>
<dbReference type="InterPro" id="IPR039447">
    <property type="entry name" value="UreH-like_TM_dom"/>
</dbReference>
<evidence type="ECO:0000259" key="4">
    <source>
        <dbReference type="Pfam" id="PF13386"/>
    </source>
</evidence>
<keyword evidence="6" id="KW-1185">Reference proteome</keyword>
<sequence>MRPRVLAWAGVAAAAIAGILTSVAPAAAAGPPIAHPLGRFTVNQYAGLRVAPDAVHVDYVVDLAELPAFQARSEQVDTDGDGAVSAAENARYAETTCTASAGLLRLTVADRAAPLAVDRSAVTFPAGEGGLDTLRLECTLRAGVTVSDSATVTFRNDAYADRVGWREITATGDRMALTSSDVPDESVSGRLGAYPEDPLAEPLDVRSATLVARPSADAVPAADTVLAAPRQAADRLTAAFTGVVERQRLTIGIGLLGIVLAMVLGAAHALAPGHGKTVMAAVLIGERGTWRQAAVIAGSVTVTHTAGVLVLGAALATSLTFAPQRLYGGLAAVSGVLLAVVGVGLMRRALYARKHNQGHSHGHGHGHGRHQHGHQQGHQHGRQQEHEHDHQQEHEHDHQQEHEHGHRQEHEHGHQQGHQHGRQQEQEHGHEQGQEHGHEHAHQHGHGHHGPVRLRSLLTLGFAGGLLPSPSAVVVLLGAVALGRPWYGVLLVVAYGAGMAGALISIGLALGRFGPAISRRLPQRFTRWRPALPVLTSGVIVLVGLSLTAQAVLTQAS</sequence>
<evidence type="ECO:0000256" key="2">
    <source>
        <dbReference type="SAM" id="Phobius"/>
    </source>
</evidence>
<dbReference type="PANTHER" id="PTHR40659">
    <property type="entry name" value="NICKEL/COBALT EFFLUX SYSTEM RCNA"/>
    <property type="match status" value="1"/>
</dbReference>
<proteinExistence type="predicted"/>
<feature type="domain" description="Urease accessory protein UreH-like transmembrane" evidence="4">
    <location>
        <begin position="453"/>
        <end position="523"/>
    </location>
</feature>
<evidence type="ECO:0000313" key="5">
    <source>
        <dbReference type="EMBL" id="MBG0563949.1"/>
    </source>
</evidence>
<feature type="transmembrane region" description="Helical" evidence="2">
    <location>
        <begin position="531"/>
        <end position="553"/>
    </location>
</feature>
<feature type="transmembrane region" description="Helical" evidence="2">
    <location>
        <begin position="486"/>
        <end position="510"/>
    </location>
</feature>
<comment type="caution">
    <text evidence="5">The sequence shown here is derived from an EMBL/GenBank/DDBJ whole genome shotgun (WGS) entry which is preliminary data.</text>
</comment>
<feature type="chain" id="PRO_5037334400" evidence="3">
    <location>
        <begin position="29"/>
        <end position="557"/>
    </location>
</feature>
<dbReference type="Proteomes" id="UP000598146">
    <property type="component" value="Unassembled WGS sequence"/>
</dbReference>
<dbReference type="AlphaFoldDB" id="A0A931C5U4"/>
<feature type="transmembrane region" description="Helical" evidence="2">
    <location>
        <begin position="457"/>
        <end position="480"/>
    </location>
</feature>
<dbReference type="InterPro" id="IPR051224">
    <property type="entry name" value="NiCoT_RcnA"/>
</dbReference>
<organism evidence="5 6">
    <name type="scientific">Actinoplanes aureus</name>
    <dbReference type="NCBI Taxonomy" id="2792083"/>
    <lineage>
        <taxon>Bacteria</taxon>
        <taxon>Bacillati</taxon>
        <taxon>Actinomycetota</taxon>
        <taxon>Actinomycetes</taxon>
        <taxon>Micromonosporales</taxon>
        <taxon>Micromonosporaceae</taxon>
        <taxon>Actinoplanes</taxon>
    </lineage>
</organism>
<feature type="transmembrane region" description="Helical" evidence="2">
    <location>
        <begin position="249"/>
        <end position="271"/>
    </location>
</feature>
<dbReference type="GO" id="GO:0010045">
    <property type="term" value="P:response to nickel cation"/>
    <property type="evidence" value="ECO:0007669"/>
    <property type="project" value="TreeGrafter"/>
</dbReference>
<dbReference type="EMBL" id="JADQTO010000009">
    <property type="protein sequence ID" value="MBG0563949.1"/>
    <property type="molecule type" value="Genomic_DNA"/>
</dbReference>
<dbReference type="GO" id="GO:0006824">
    <property type="term" value="P:cobalt ion transport"/>
    <property type="evidence" value="ECO:0007669"/>
    <property type="project" value="UniProtKB-KW"/>
</dbReference>